<feature type="compositionally biased region" description="Basic and acidic residues" evidence="1">
    <location>
        <begin position="63"/>
        <end position="76"/>
    </location>
</feature>
<evidence type="ECO:0000256" key="1">
    <source>
        <dbReference type="SAM" id="MobiDB-lite"/>
    </source>
</evidence>
<evidence type="ECO:0000313" key="3">
    <source>
        <dbReference type="Proteomes" id="UP000266723"/>
    </source>
</evidence>
<accession>A0ABQ7CMV0</accession>
<organism evidence="2 3">
    <name type="scientific">Brassica cretica</name>
    <name type="common">Mustard</name>
    <dbReference type="NCBI Taxonomy" id="69181"/>
    <lineage>
        <taxon>Eukaryota</taxon>
        <taxon>Viridiplantae</taxon>
        <taxon>Streptophyta</taxon>
        <taxon>Embryophyta</taxon>
        <taxon>Tracheophyta</taxon>
        <taxon>Spermatophyta</taxon>
        <taxon>Magnoliopsida</taxon>
        <taxon>eudicotyledons</taxon>
        <taxon>Gunneridae</taxon>
        <taxon>Pentapetalae</taxon>
        <taxon>rosids</taxon>
        <taxon>malvids</taxon>
        <taxon>Brassicales</taxon>
        <taxon>Brassicaceae</taxon>
        <taxon>Brassiceae</taxon>
        <taxon>Brassica</taxon>
    </lineage>
</organism>
<feature type="compositionally biased region" description="Basic residues" evidence="1">
    <location>
        <begin position="117"/>
        <end position="133"/>
    </location>
</feature>
<feature type="compositionally biased region" description="Basic and acidic residues" evidence="1">
    <location>
        <begin position="30"/>
        <end position="43"/>
    </location>
</feature>
<feature type="compositionally biased region" description="Basic and acidic residues" evidence="1">
    <location>
        <begin position="100"/>
        <end position="116"/>
    </location>
</feature>
<evidence type="ECO:0000313" key="2">
    <source>
        <dbReference type="EMBL" id="KAF3561187.1"/>
    </source>
</evidence>
<proteinExistence type="predicted"/>
<feature type="region of interest" description="Disordered" evidence="1">
    <location>
        <begin position="93"/>
        <end position="140"/>
    </location>
</feature>
<comment type="caution">
    <text evidence="2">The sequence shown here is derived from an EMBL/GenBank/DDBJ whole genome shotgun (WGS) entry which is preliminary data.</text>
</comment>
<sequence>MGCVVSRPETNEGGDYKLITRRGSIGKDSEISESITLDHELSTHSKRSKTGGEKACKEEEDVRENAQEEKGDEHKLSPSPSFRIYCVFPRDPNDDNVVDDLPRNKNISEDNKDRYKLKSRVKGHKQCRQMGRPKPRDQGTQCWLEVVSSDCLNQYLPLRHRDKPAQGPPSKSGLGKH</sequence>
<dbReference type="Proteomes" id="UP000266723">
    <property type="component" value="Unassembled WGS sequence"/>
</dbReference>
<feature type="region of interest" description="Disordered" evidence="1">
    <location>
        <begin position="30"/>
        <end position="81"/>
    </location>
</feature>
<reference evidence="2 3" key="1">
    <citation type="journal article" date="2020" name="BMC Genomics">
        <title>Intraspecific diversification of the crop wild relative Brassica cretica Lam. using demographic model selection.</title>
        <authorList>
            <person name="Kioukis A."/>
            <person name="Michalopoulou V.A."/>
            <person name="Briers L."/>
            <person name="Pirintsos S."/>
            <person name="Studholme D.J."/>
            <person name="Pavlidis P."/>
            <person name="Sarris P.F."/>
        </authorList>
    </citation>
    <scope>NUCLEOTIDE SEQUENCE [LARGE SCALE GENOMIC DNA]</scope>
    <source>
        <strain evidence="3">cv. PFS-1207/04</strain>
    </source>
</reference>
<dbReference type="EMBL" id="QGKV02000759">
    <property type="protein sequence ID" value="KAF3561187.1"/>
    <property type="molecule type" value="Genomic_DNA"/>
</dbReference>
<protein>
    <submittedName>
        <fullName evidence="2">Uncharacterized protein</fullName>
    </submittedName>
</protein>
<feature type="region of interest" description="Disordered" evidence="1">
    <location>
        <begin position="157"/>
        <end position="177"/>
    </location>
</feature>
<name>A0ABQ7CMV0_BRACR</name>
<gene>
    <name evidence="2" type="ORF">DY000_02011002</name>
</gene>
<keyword evidence="3" id="KW-1185">Reference proteome</keyword>